<gene>
    <name evidence="2" type="ORF">FAZ19_15760</name>
</gene>
<comment type="caution">
    <text evidence="2">The sequence shown here is derived from an EMBL/GenBank/DDBJ whole genome shotgun (WGS) entry which is preliminary data.</text>
</comment>
<sequence>MKKIKFFAMAAVFTIGIGGAVIASNTTQTANVQNNGTADNPQWVPLEDNNGCDGGTMRPCTGYQAFENGPVTPISFGDKL</sequence>
<organism evidence="2 3">
    <name type="scientific">Sphingobacterium alkalisoli</name>
    <dbReference type="NCBI Taxonomy" id="1874115"/>
    <lineage>
        <taxon>Bacteria</taxon>
        <taxon>Pseudomonadati</taxon>
        <taxon>Bacteroidota</taxon>
        <taxon>Sphingobacteriia</taxon>
        <taxon>Sphingobacteriales</taxon>
        <taxon>Sphingobacteriaceae</taxon>
        <taxon>Sphingobacterium</taxon>
    </lineage>
</organism>
<accession>A0A4U0GX46</accession>
<proteinExistence type="predicted"/>
<keyword evidence="1" id="KW-0732">Signal</keyword>
<keyword evidence="3" id="KW-1185">Reference proteome</keyword>
<name>A0A4U0GX46_9SPHI</name>
<dbReference type="AlphaFoldDB" id="A0A4U0GX46"/>
<dbReference type="OrthoDB" id="9889950at2"/>
<protein>
    <submittedName>
        <fullName evidence="2">Uncharacterized protein</fullName>
    </submittedName>
</protein>
<evidence type="ECO:0000256" key="1">
    <source>
        <dbReference type="SAM" id="SignalP"/>
    </source>
</evidence>
<feature type="chain" id="PRO_5020965914" evidence="1">
    <location>
        <begin position="24"/>
        <end position="80"/>
    </location>
</feature>
<dbReference type="Proteomes" id="UP000309872">
    <property type="component" value="Unassembled WGS sequence"/>
</dbReference>
<reference evidence="2 3" key="1">
    <citation type="submission" date="2019-04" db="EMBL/GenBank/DDBJ databases">
        <title>Sphingobacterium olei sp. nov., isolated from oil-contaminated soil.</title>
        <authorList>
            <person name="Liu B."/>
        </authorList>
    </citation>
    <scope>NUCLEOTIDE SEQUENCE [LARGE SCALE GENOMIC DNA]</scope>
    <source>
        <strain evidence="2 3">Y3L14</strain>
    </source>
</reference>
<evidence type="ECO:0000313" key="2">
    <source>
        <dbReference type="EMBL" id="TJY63725.1"/>
    </source>
</evidence>
<feature type="signal peptide" evidence="1">
    <location>
        <begin position="1"/>
        <end position="23"/>
    </location>
</feature>
<evidence type="ECO:0000313" key="3">
    <source>
        <dbReference type="Proteomes" id="UP000309872"/>
    </source>
</evidence>
<dbReference type="RefSeq" id="WP_136821717.1">
    <property type="nucleotide sequence ID" value="NZ_BMJX01000005.1"/>
</dbReference>
<dbReference type="EMBL" id="SUKA01000005">
    <property type="protein sequence ID" value="TJY63725.1"/>
    <property type="molecule type" value="Genomic_DNA"/>
</dbReference>